<dbReference type="SUPFAM" id="SSF52540">
    <property type="entry name" value="P-loop containing nucleoside triphosphate hydrolases"/>
    <property type="match status" value="1"/>
</dbReference>
<dbReference type="Gene3D" id="3.40.50.300">
    <property type="entry name" value="P-loop containing nucleotide triphosphate hydrolases"/>
    <property type="match status" value="1"/>
</dbReference>
<organism evidence="1 2">
    <name type="scientific">Penicillium ucsense</name>
    <dbReference type="NCBI Taxonomy" id="2839758"/>
    <lineage>
        <taxon>Eukaryota</taxon>
        <taxon>Fungi</taxon>
        <taxon>Dikarya</taxon>
        <taxon>Ascomycota</taxon>
        <taxon>Pezizomycotina</taxon>
        <taxon>Eurotiomycetes</taxon>
        <taxon>Eurotiomycetidae</taxon>
        <taxon>Eurotiales</taxon>
        <taxon>Aspergillaceae</taxon>
        <taxon>Penicillium</taxon>
    </lineage>
</organism>
<evidence type="ECO:0000313" key="2">
    <source>
        <dbReference type="Proteomes" id="UP000631181"/>
    </source>
</evidence>
<keyword evidence="2" id="KW-1185">Reference proteome</keyword>
<sequence>MFSKEYDQSHGQVSTCRRIIKCGVGEACEGCCTREGLQKCANNASMAIENKPPLLLLTYPRSASNLLVRILSLPQQPNTVAAESGGYFFYDARDHVRQSKLQERLPAEWTEQEWEAMAEKIQSCYDNFKGLIDRAEADGKRAVIKEHAPWLICPRVQASYVHGQEYLDAPFKVKDEASPVAQLVAEMPRNETVLPDAVLLRCVPTFLVRHPALAFPSYFRAKMSFSNKKLEDDVVDMTAICTLRWTRNLYNWYTAAWKGQKSPIILDADDIINNREVPRHFCDLVGLDAGKVQFQWDAATPENMPQNPVESRFRSTLLASSGIVAGKTSQGLSIEKEAVKWRAEFGDAAAEKLQQFIQDAMADYEYLWSRRLTV</sequence>
<dbReference type="PANTHER" id="PTHR48419:SF1">
    <property type="entry name" value="SULFOTRANSFERASE DOMAIN-CONTAINING PROTEIN"/>
    <property type="match status" value="1"/>
</dbReference>
<reference evidence="1" key="1">
    <citation type="journal article" date="2020" name="Front. Microbiol.">
        <title>Gene regulatory networks of Penicillium echinulatum 2HH and Penicillium oxalicum 114-2 inferred by a computational biology approach.</title>
        <authorList>
            <person name="Lenz A.R."/>
            <person name="Galan-Vasquez E."/>
            <person name="Balbinot E."/>
            <person name="De Abreu F.P."/>
            <person name="De Oliveira N.S."/>
            <person name="Da Rosa L.O."/>
            <person name="De Avila E Silva S."/>
            <person name="Camassola M."/>
            <person name="Dillon A.J.P."/>
            <person name="Perez-Rueda E."/>
        </authorList>
    </citation>
    <scope>NUCLEOTIDE SEQUENCE</scope>
    <source>
        <strain evidence="1">S1M29</strain>
    </source>
</reference>
<dbReference type="AlphaFoldDB" id="A0A8J8WBL0"/>
<proteinExistence type="predicted"/>
<accession>A0A8J8WBL0</accession>
<dbReference type="PANTHER" id="PTHR48419">
    <property type="entry name" value="SULFOTRANSFERASE DOMAIN-CONTAINING PROTEIN"/>
    <property type="match status" value="1"/>
</dbReference>
<comment type="caution">
    <text evidence="1">The sequence shown here is derived from an EMBL/GenBank/DDBJ whole genome shotgun (WGS) entry which is preliminary data.</text>
</comment>
<gene>
    <name evidence="1" type="ORF">PECM_000357</name>
</gene>
<dbReference type="OrthoDB" id="3650366at2759"/>
<dbReference type="Proteomes" id="UP000631181">
    <property type="component" value="Unassembled WGS sequence"/>
</dbReference>
<protein>
    <submittedName>
        <fullName evidence="1">Uncharacterized protein</fullName>
    </submittedName>
</protein>
<dbReference type="InterPro" id="IPR053226">
    <property type="entry name" value="Pyrrolopyrazine_biosynth_F"/>
</dbReference>
<dbReference type="EMBL" id="WIWV01000010">
    <property type="protein sequence ID" value="KAF7718968.1"/>
    <property type="molecule type" value="Genomic_DNA"/>
</dbReference>
<dbReference type="InterPro" id="IPR027417">
    <property type="entry name" value="P-loop_NTPase"/>
</dbReference>
<evidence type="ECO:0000313" key="1">
    <source>
        <dbReference type="EMBL" id="KAF7718968.1"/>
    </source>
</evidence>
<name>A0A8J8WBL0_9EURO</name>